<feature type="region of interest" description="Disordered" evidence="1">
    <location>
        <begin position="17"/>
        <end position="74"/>
    </location>
</feature>
<keyword evidence="2" id="KW-1185">Reference proteome</keyword>
<sequence length="121" mass="13162">MAPAGLDGTARMGRIAQSHPIGYLPQGCPIRSRGEGDYPPMDTGHSLGHHLRPPTRRLGEGRRRRRRHPRRNGHIVIQMSASTAAAANMTTILTPSVIAVRNGPPSSAITTRLRWRVTSCA</sequence>
<evidence type="ECO:0000313" key="3">
    <source>
        <dbReference type="WBParaSite" id="PSAMB.scaffold1726size28368.g14576.t1"/>
    </source>
</evidence>
<dbReference type="AlphaFoldDB" id="A0A914VCW3"/>
<evidence type="ECO:0000313" key="2">
    <source>
        <dbReference type="Proteomes" id="UP000887566"/>
    </source>
</evidence>
<dbReference type="Proteomes" id="UP000887566">
    <property type="component" value="Unplaced"/>
</dbReference>
<proteinExistence type="predicted"/>
<name>A0A914VCW3_9BILA</name>
<organism evidence="2 3">
    <name type="scientific">Plectus sambesii</name>
    <dbReference type="NCBI Taxonomy" id="2011161"/>
    <lineage>
        <taxon>Eukaryota</taxon>
        <taxon>Metazoa</taxon>
        <taxon>Ecdysozoa</taxon>
        <taxon>Nematoda</taxon>
        <taxon>Chromadorea</taxon>
        <taxon>Plectida</taxon>
        <taxon>Plectina</taxon>
        <taxon>Plectoidea</taxon>
        <taxon>Plectidae</taxon>
        <taxon>Plectus</taxon>
    </lineage>
</organism>
<feature type="compositionally biased region" description="Basic residues" evidence="1">
    <location>
        <begin position="62"/>
        <end position="73"/>
    </location>
</feature>
<accession>A0A914VCW3</accession>
<dbReference type="WBParaSite" id="PSAMB.scaffold1726size28368.g14576.t1">
    <property type="protein sequence ID" value="PSAMB.scaffold1726size28368.g14576.t1"/>
    <property type="gene ID" value="PSAMB.scaffold1726size28368.g14576"/>
</dbReference>
<protein>
    <submittedName>
        <fullName evidence="3">Uncharacterized protein</fullName>
    </submittedName>
</protein>
<evidence type="ECO:0000256" key="1">
    <source>
        <dbReference type="SAM" id="MobiDB-lite"/>
    </source>
</evidence>
<reference evidence="3" key="1">
    <citation type="submission" date="2022-11" db="UniProtKB">
        <authorList>
            <consortium name="WormBaseParasite"/>
        </authorList>
    </citation>
    <scope>IDENTIFICATION</scope>
</reference>